<gene>
    <name evidence="7" type="ORF">EEDITHA_LOCUS10433</name>
</gene>
<keyword evidence="4" id="KW-0862">Zinc</keyword>
<dbReference type="GO" id="GO:0000981">
    <property type="term" value="F:DNA-binding transcription factor activity, RNA polymerase II-specific"/>
    <property type="evidence" value="ECO:0007669"/>
    <property type="project" value="TreeGrafter"/>
</dbReference>
<dbReference type="Pfam" id="PF00096">
    <property type="entry name" value="zf-C2H2"/>
    <property type="match status" value="3"/>
</dbReference>
<dbReference type="FunFam" id="3.30.160.60:FF:000100">
    <property type="entry name" value="Zinc finger 45-like"/>
    <property type="match status" value="1"/>
</dbReference>
<dbReference type="PANTHER" id="PTHR24379:SF127">
    <property type="entry name" value="BLOODY FINGERS-RELATED"/>
    <property type="match status" value="1"/>
</dbReference>
<name>A0AAU9U718_EUPED</name>
<evidence type="ECO:0000256" key="3">
    <source>
        <dbReference type="ARBA" id="ARBA00022771"/>
    </source>
</evidence>
<dbReference type="GO" id="GO:0005634">
    <property type="term" value="C:nucleus"/>
    <property type="evidence" value="ECO:0007669"/>
    <property type="project" value="TreeGrafter"/>
</dbReference>
<keyword evidence="1" id="KW-0479">Metal-binding</keyword>
<dbReference type="Proteomes" id="UP001153954">
    <property type="component" value="Unassembled WGS sequence"/>
</dbReference>
<dbReference type="SMART" id="SM00355">
    <property type="entry name" value="ZnF_C2H2"/>
    <property type="match status" value="5"/>
</dbReference>
<evidence type="ECO:0000256" key="1">
    <source>
        <dbReference type="ARBA" id="ARBA00022723"/>
    </source>
</evidence>
<feature type="domain" description="C2H2-type" evidence="6">
    <location>
        <begin position="65"/>
        <end position="93"/>
    </location>
</feature>
<accession>A0AAU9U718</accession>
<organism evidence="7 8">
    <name type="scientific">Euphydryas editha</name>
    <name type="common">Edith's checkerspot</name>
    <dbReference type="NCBI Taxonomy" id="104508"/>
    <lineage>
        <taxon>Eukaryota</taxon>
        <taxon>Metazoa</taxon>
        <taxon>Ecdysozoa</taxon>
        <taxon>Arthropoda</taxon>
        <taxon>Hexapoda</taxon>
        <taxon>Insecta</taxon>
        <taxon>Pterygota</taxon>
        <taxon>Neoptera</taxon>
        <taxon>Endopterygota</taxon>
        <taxon>Lepidoptera</taxon>
        <taxon>Glossata</taxon>
        <taxon>Ditrysia</taxon>
        <taxon>Papilionoidea</taxon>
        <taxon>Nymphalidae</taxon>
        <taxon>Nymphalinae</taxon>
        <taxon>Euphydryas</taxon>
    </lineage>
</organism>
<reference evidence="7" key="1">
    <citation type="submission" date="2022-03" db="EMBL/GenBank/DDBJ databases">
        <authorList>
            <person name="Tunstrom K."/>
        </authorList>
    </citation>
    <scope>NUCLEOTIDE SEQUENCE</scope>
</reference>
<keyword evidence="8" id="KW-1185">Reference proteome</keyword>
<dbReference type="PANTHER" id="PTHR24379">
    <property type="entry name" value="KRAB AND ZINC FINGER DOMAIN-CONTAINING"/>
    <property type="match status" value="1"/>
</dbReference>
<evidence type="ECO:0000313" key="7">
    <source>
        <dbReference type="EMBL" id="CAH2094918.1"/>
    </source>
</evidence>
<evidence type="ECO:0000256" key="4">
    <source>
        <dbReference type="ARBA" id="ARBA00022833"/>
    </source>
</evidence>
<proteinExistence type="predicted"/>
<dbReference type="GO" id="GO:0000977">
    <property type="term" value="F:RNA polymerase II transcription regulatory region sequence-specific DNA binding"/>
    <property type="evidence" value="ECO:0007669"/>
    <property type="project" value="TreeGrafter"/>
</dbReference>
<sequence length="217" mass="23979">MRKRQIPKGATDAETGPSEAAEVIEKPKIVVVENGKRYGVCGACGKRVPTGSWARHARSHLPARLRCGTCGRAFRDAANLRRHARATHSRLRPHACPHCGRAFSRAQHLRDHVAAHAPRREHVCDACGRAARSAAALRMHRRVHDERRRHRCARCGAAFKRAGQLAAHASVHSGAREHVCACADTSASPPRTSTCFQLVDDDDNLQMSTRREMSTRQ</sequence>
<dbReference type="PROSITE" id="PS50157">
    <property type="entry name" value="ZINC_FINGER_C2H2_2"/>
    <property type="match status" value="4"/>
</dbReference>
<dbReference type="Gene3D" id="3.30.160.60">
    <property type="entry name" value="Classic Zinc Finger"/>
    <property type="match status" value="3"/>
</dbReference>
<evidence type="ECO:0000256" key="2">
    <source>
        <dbReference type="ARBA" id="ARBA00022737"/>
    </source>
</evidence>
<evidence type="ECO:0000313" key="8">
    <source>
        <dbReference type="Proteomes" id="UP001153954"/>
    </source>
</evidence>
<dbReference type="EMBL" id="CAKOGL010000014">
    <property type="protein sequence ID" value="CAH2094918.1"/>
    <property type="molecule type" value="Genomic_DNA"/>
</dbReference>
<dbReference type="GO" id="GO:0008270">
    <property type="term" value="F:zinc ion binding"/>
    <property type="evidence" value="ECO:0007669"/>
    <property type="project" value="UniProtKB-KW"/>
</dbReference>
<evidence type="ECO:0000259" key="6">
    <source>
        <dbReference type="PROSITE" id="PS50157"/>
    </source>
</evidence>
<feature type="domain" description="C2H2-type" evidence="6">
    <location>
        <begin position="94"/>
        <end position="121"/>
    </location>
</feature>
<dbReference type="InterPro" id="IPR013087">
    <property type="entry name" value="Znf_C2H2_type"/>
</dbReference>
<dbReference type="InterPro" id="IPR036236">
    <property type="entry name" value="Znf_C2H2_sf"/>
</dbReference>
<dbReference type="PROSITE" id="PS00028">
    <property type="entry name" value="ZINC_FINGER_C2H2_1"/>
    <property type="match status" value="3"/>
</dbReference>
<feature type="domain" description="C2H2-type" evidence="6">
    <location>
        <begin position="150"/>
        <end position="177"/>
    </location>
</feature>
<keyword evidence="2" id="KW-0677">Repeat</keyword>
<comment type="caution">
    <text evidence="7">The sequence shown here is derived from an EMBL/GenBank/DDBJ whole genome shotgun (WGS) entry which is preliminary data.</text>
</comment>
<keyword evidence="3 5" id="KW-0863">Zinc-finger</keyword>
<feature type="domain" description="C2H2-type" evidence="6">
    <location>
        <begin position="122"/>
        <end position="149"/>
    </location>
</feature>
<protein>
    <recommendedName>
        <fullName evidence="6">C2H2-type domain-containing protein</fullName>
    </recommendedName>
</protein>
<dbReference type="SUPFAM" id="SSF57667">
    <property type="entry name" value="beta-beta-alpha zinc fingers"/>
    <property type="match status" value="3"/>
</dbReference>
<evidence type="ECO:0000256" key="5">
    <source>
        <dbReference type="PROSITE-ProRule" id="PRU00042"/>
    </source>
</evidence>
<dbReference type="AlphaFoldDB" id="A0AAU9U718"/>